<reference evidence="15" key="1">
    <citation type="journal article" date="2004" name="Nature">
        <title>Genome duplication in the teleost fish Tetraodon nigroviridis reveals the early vertebrate proto-karyotype.</title>
        <authorList>
            <person name="Jaillon O."/>
            <person name="Aury J.-M."/>
            <person name="Brunet F."/>
            <person name="Petit J.-L."/>
            <person name="Stange-Thomann N."/>
            <person name="Mauceli E."/>
            <person name="Bouneau L."/>
            <person name="Fischer C."/>
            <person name="Ozouf-Costaz C."/>
            <person name="Bernot A."/>
            <person name="Nicaud S."/>
            <person name="Jaffe D."/>
            <person name="Fisher S."/>
            <person name="Lutfalla G."/>
            <person name="Dossat C."/>
            <person name="Segurens B."/>
            <person name="Dasilva C."/>
            <person name="Salanoubat M."/>
            <person name="Levy M."/>
            <person name="Boudet N."/>
            <person name="Castellano S."/>
            <person name="Anthouard V."/>
            <person name="Jubin C."/>
            <person name="Castelli V."/>
            <person name="Katinka M."/>
            <person name="Vacherie B."/>
            <person name="Biemont C."/>
            <person name="Skalli Z."/>
            <person name="Cattolico L."/>
            <person name="Poulain J."/>
            <person name="De Berardinis V."/>
            <person name="Cruaud C."/>
            <person name="Duprat S."/>
            <person name="Brottier P."/>
            <person name="Coutanceau J.-P."/>
            <person name="Gouzy J."/>
            <person name="Parra G."/>
            <person name="Lardier G."/>
            <person name="Chapple C."/>
            <person name="McKernan K.J."/>
            <person name="McEwan P."/>
            <person name="Bosak S."/>
            <person name="Kellis M."/>
            <person name="Volff J.-N."/>
            <person name="Guigo R."/>
            <person name="Zody M.C."/>
            <person name="Mesirov J."/>
            <person name="Lindblad-Toh K."/>
            <person name="Birren B."/>
            <person name="Nusbaum C."/>
            <person name="Kahn D."/>
            <person name="Robinson-Rechavi M."/>
            <person name="Laudet V."/>
            <person name="Schachter V."/>
            <person name="Quetier F."/>
            <person name="Saurin W."/>
            <person name="Scarpelli C."/>
            <person name="Wincker P."/>
            <person name="Lander E.S."/>
            <person name="Weissenbach J."/>
            <person name="Roest Crollius H."/>
        </authorList>
    </citation>
    <scope>NUCLEOTIDE SEQUENCE [LARGE SCALE GENOMIC DNA]</scope>
</reference>
<dbReference type="GO" id="GO:0051457">
    <property type="term" value="P:maintenance of protein location in nucleus"/>
    <property type="evidence" value="ECO:0007669"/>
    <property type="project" value="TreeGrafter"/>
</dbReference>
<evidence type="ECO:0000313" key="15">
    <source>
        <dbReference type="Proteomes" id="UP000007303"/>
    </source>
</evidence>
<keyword evidence="11 12" id="KW-0966">Cell projection</keyword>
<evidence type="ECO:0000256" key="11">
    <source>
        <dbReference type="ARBA" id="ARBA00023273"/>
    </source>
</evidence>
<dbReference type="Pfam" id="PF11527">
    <property type="entry name" value="ARL2_Bind_BART"/>
    <property type="match status" value="1"/>
</dbReference>
<dbReference type="OMA" id="CILEIIM"/>
<dbReference type="AlphaFoldDB" id="H3CTU4"/>
<feature type="domain" description="BART" evidence="13">
    <location>
        <begin position="38"/>
        <end position="151"/>
    </location>
</feature>
<dbReference type="InterPro" id="IPR038849">
    <property type="entry name" value="ARL2BP"/>
</dbReference>
<comment type="function">
    <text evidence="12">Plays a role as an effector of the ADP-ribosylation factor-like protein 2, ARL2.</text>
</comment>
<keyword evidence="8 12" id="KW-0496">Mitochondrion</keyword>
<evidence type="ECO:0000313" key="14">
    <source>
        <dbReference type="Ensembl" id="ENSTNIP00000011678.1"/>
    </source>
</evidence>
<evidence type="ECO:0000256" key="9">
    <source>
        <dbReference type="ARBA" id="ARBA00023212"/>
    </source>
</evidence>
<dbReference type="STRING" id="99883.ENSTNIP00000011678"/>
<keyword evidence="6 12" id="KW-0963">Cytoplasm</keyword>
<evidence type="ECO:0000256" key="3">
    <source>
        <dbReference type="ARBA" id="ARBA00004300"/>
    </source>
</evidence>
<keyword evidence="9 12" id="KW-0206">Cytoskeleton</keyword>
<dbReference type="Proteomes" id="UP000007303">
    <property type="component" value="Unassembled WGS sequence"/>
</dbReference>
<dbReference type="GO" id="GO:0005634">
    <property type="term" value="C:nucleus"/>
    <property type="evidence" value="ECO:0007669"/>
    <property type="project" value="UniProtKB-SubCell"/>
</dbReference>
<evidence type="ECO:0000256" key="7">
    <source>
        <dbReference type="ARBA" id="ARBA00023069"/>
    </source>
</evidence>
<dbReference type="PANTHER" id="PTHR15487:SF4">
    <property type="entry name" value="ADP-RIBOSYLATION FACTOR-LIKE PROTEIN 2-BINDING PROTEIN"/>
    <property type="match status" value="1"/>
</dbReference>
<dbReference type="GO" id="GO:0005929">
    <property type="term" value="C:cilium"/>
    <property type="evidence" value="ECO:0007669"/>
    <property type="project" value="UniProtKB-UniRule"/>
</dbReference>
<evidence type="ECO:0000256" key="10">
    <source>
        <dbReference type="ARBA" id="ARBA00023242"/>
    </source>
</evidence>
<dbReference type="GeneTree" id="ENSGT00390000015052"/>
<protein>
    <recommendedName>
        <fullName evidence="5 12">ADP-ribosylation factor-like protein 2-binding protein</fullName>
        <shortName evidence="12">ARF-like 2-binding protein</shortName>
    </recommendedName>
</protein>
<dbReference type="HOGENOM" id="CLU_116781_0_0_1"/>
<evidence type="ECO:0000256" key="5">
    <source>
        <dbReference type="ARBA" id="ARBA00014849"/>
    </source>
</evidence>
<comment type="similarity">
    <text evidence="4 12">Belongs to the ARL2BP family.</text>
</comment>
<evidence type="ECO:0000256" key="2">
    <source>
        <dbReference type="ARBA" id="ARBA00004123"/>
    </source>
</evidence>
<evidence type="ECO:0000256" key="12">
    <source>
        <dbReference type="RuleBase" id="RU367099"/>
    </source>
</evidence>
<keyword evidence="10 12" id="KW-0539">Nucleus</keyword>
<name>H3CTU4_TETNG</name>
<comment type="subcellular location">
    <subcellularLocation>
        <location evidence="1 12">Cytoplasm</location>
        <location evidence="1 12">Cytoskeleton</location>
        <location evidence="1 12">Cilium basal body</location>
    </subcellularLocation>
    <subcellularLocation>
        <location evidence="3 12">Cytoplasm</location>
        <location evidence="3 12">Cytoskeleton</location>
        <location evidence="3 12">Microtubule organizing center</location>
        <location evidence="3 12">Centrosome</location>
    </subcellularLocation>
    <subcellularLocation>
        <location evidence="12">Cytoplasm</location>
    </subcellularLocation>
    <subcellularLocation>
        <location evidence="2 12">Nucleus</location>
    </subcellularLocation>
    <subcellularLocation>
        <location evidence="12">Mitochondrion intermembrane space</location>
    </subcellularLocation>
</comment>
<reference evidence="14" key="3">
    <citation type="submission" date="2025-09" db="UniProtKB">
        <authorList>
            <consortium name="Ensembl"/>
        </authorList>
    </citation>
    <scope>IDENTIFICATION</scope>
</reference>
<evidence type="ECO:0000256" key="4">
    <source>
        <dbReference type="ARBA" id="ARBA00009880"/>
    </source>
</evidence>
<evidence type="ECO:0000256" key="6">
    <source>
        <dbReference type="ARBA" id="ARBA00022490"/>
    </source>
</evidence>
<organism evidence="14 15">
    <name type="scientific">Tetraodon nigroviridis</name>
    <name type="common">Spotted green pufferfish</name>
    <name type="synonym">Chelonodon nigroviridis</name>
    <dbReference type="NCBI Taxonomy" id="99883"/>
    <lineage>
        <taxon>Eukaryota</taxon>
        <taxon>Metazoa</taxon>
        <taxon>Chordata</taxon>
        <taxon>Craniata</taxon>
        <taxon>Vertebrata</taxon>
        <taxon>Euteleostomi</taxon>
        <taxon>Actinopterygii</taxon>
        <taxon>Neopterygii</taxon>
        <taxon>Teleostei</taxon>
        <taxon>Neoteleostei</taxon>
        <taxon>Acanthomorphata</taxon>
        <taxon>Eupercaria</taxon>
        <taxon>Tetraodontiformes</taxon>
        <taxon>Tetradontoidea</taxon>
        <taxon>Tetraodontidae</taxon>
        <taxon>Tetraodon</taxon>
    </lineage>
</organism>
<dbReference type="GO" id="GO:0005758">
    <property type="term" value="C:mitochondrial intermembrane space"/>
    <property type="evidence" value="ECO:0007669"/>
    <property type="project" value="UniProtKB-SubCell"/>
</dbReference>
<keyword evidence="7 12" id="KW-0969">Cilium</keyword>
<evidence type="ECO:0000256" key="1">
    <source>
        <dbReference type="ARBA" id="ARBA00004120"/>
    </source>
</evidence>
<accession>H3CTU4</accession>
<evidence type="ECO:0000256" key="8">
    <source>
        <dbReference type="ARBA" id="ARBA00023128"/>
    </source>
</evidence>
<evidence type="ECO:0000259" key="13">
    <source>
        <dbReference type="Pfam" id="PF11527"/>
    </source>
</evidence>
<dbReference type="InterPro" id="IPR023379">
    <property type="entry name" value="BART_dom"/>
</dbReference>
<reference evidence="14" key="2">
    <citation type="submission" date="2025-08" db="UniProtKB">
        <authorList>
            <consortium name="Ensembl"/>
        </authorList>
    </citation>
    <scope>IDENTIFICATION</scope>
</reference>
<dbReference type="InterPro" id="IPR042541">
    <property type="entry name" value="BART_sf"/>
</dbReference>
<dbReference type="InParanoid" id="H3CTU4"/>
<dbReference type="FunCoup" id="H3CTU4">
    <property type="interactions" value="286"/>
</dbReference>
<dbReference type="Ensembl" id="ENSTNIT00000011866.1">
    <property type="protein sequence ID" value="ENSTNIP00000011678.1"/>
    <property type="gene ID" value="ENSTNIG00000008827.1"/>
</dbReference>
<proteinExistence type="inferred from homology"/>
<dbReference type="GO" id="GO:0005813">
    <property type="term" value="C:centrosome"/>
    <property type="evidence" value="ECO:0007669"/>
    <property type="project" value="UniProtKB-SubCell"/>
</dbReference>
<sequence>MDVQEQNGRSCGENIVDMVDLEDENLASSSSSATDASFDAVIGCIEDIIMEEKFQQLQQSFMEKHYLEFDDSDENKLSYTTIFNEYVSLLEKHLEQQLMQRIPGFNMNTFTEVLMQHKEEVSGDIFDMLLTFTDFLAFKEMFLAYRTEKEGRGLDLSQGLLITPLVPAGANQHGSHGS</sequence>
<keyword evidence="15" id="KW-1185">Reference proteome</keyword>
<dbReference type="Gene3D" id="1.20.1520.10">
    <property type="entry name" value="ADP-ribosylation factor-like 2-binding protein, domain"/>
    <property type="match status" value="1"/>
</dbReference>
<dbReference type="PANTHER" id="PTHR15487">
    <property type="entry name" value="ADP-RIBOSYLATION FACTOR-LIKE PROTEIN 2-BINDING PROTEIN"/>
    <property type="match status" value="1"/>
</dbReference>